<evidence type="ECO:0000313" key="4">
    <source>
        <dbReference type="EMBL" id="ADO83653.1"/>
    </source>
</evidence>
<dbReference type="eggNOG" id="COG0834">
    <property type="taxonomic scope" value="Bacteria"/>
</dbReference>
<dbReference type="OrthoDB" id="81666at2"/>
<name>E3HAC3_ILYPC</name>
<evidence type="ECO:0000256" key="1">
    <source>
        <dbReference type="ARBA" id="ARBA00022729"/>
    </source>
</evidence>
<evidence type="ECO:0000313" key="5">
    <source>
        <dbReference type="Proteomes" id="UP000006875"/>
    </source>
</evidence>
<organism evidence="4 5">
    <name type="scientific">Ilyobacter polytropus (strain ATCC 51220 / DSM 2926 / LMG 16218 / CuHBu1)</name>
    <dbReference type="NCBI Taxonomy" id="572544"/>
    <lineage>
        <taxon>Bacteria</taxon>
        <taxon>Fusobacteriati</taxon>
        <taxon>Fusobacteriota</taxon>
        <taxon>Fusobacteriia</taxon>
        <taxon>Fusobacteriales</taxon>
        <taxon>Fusobacteriaceae</taxon>
        <taxon>Ilyobacter</taxon>
    </lineage>
</organism>
<keyword evidence="5" id="KW-1185">Reference proteome</keyword>
<protein>
    <submittedName>
        <fullName evidence="4">Amino acid ABC transporter substrate-binding protein, PAAT family</fullName>
    </submittedName>
</protein>
<dbReference type="PANTHER" id="PTHR35936:SF17">
    <property type="entry name" value="ARGININE-BINDING EXTRACELLULAR PROTEIN ARTP"/>
    <property type="match status" value="1"/>
</dbReference>
<dbReference type="PANTHER" id="PTHR35936">
    <property type="entry name" value="MEMBRANE-BOUND LYTIC MUREIN TRANSGLYCOSYLASE F"/>
    <property type="match status" value="1"/>
</dbReference>
<dbReference type="HOGENOM" id="CLU_019602_18_2_0"/>
<dbReference type="SMART" id="SM00062">
    <property type="entry name" value="PBPb"/>
    <property type="match status" value="1"/>
</dbReference>
<feature type="domain" description="Solute-binding protein family 3/N-terminal" evidence="3">
    <location>
        <begin position="24"/>
        <end position="247"/>
    </location>
</feature>
<dbReference type="KEGG" id="ipo:Ilyop_1882"/>
<dbReference type="Proteomes" id="UP000006875">
    <property type="component" value="Chromosome"/>
</dbReference>
<dbReference type="STRING" id="572544.Ilyop_1882"/>
<feature type="chain" id="PRO_5003170905" evidence="2">
    <location>
        <begin position="21"/>
        <end position="260"/>
    </location>
</feature>
<gene>
    <name evidence="4" type="ordered locus">Ilyop_1882</name>
</gene>
<dbReference type="InterPro" id="IPR001638">
    <property type="entry name" value="Solute-binding_3/MltF_N"/>
</dbReference>
<sequence>MKKIITIISMLFLISLSSFSQEKPLVVGMELAYPPFEMTDAKGNPTGISVDMAKALGEYLGRDIVIENMGYGGLIPALKTKKVDIILSSMTITDQRKKSINFSDPYAKSYLTLLVSKRSPVKRPSDLNTRGVNIAVKKGTTGHVVATKLFPKANIMVFEKESVCVLEVTQGKADAFIYDPLTVFKNWKKNPNTTRPIFDQFQKDVEYWGVGYRHGEDALGREINGFIKEFKESGGFDKLAEKYLTEQKKTFDEKGLPFFF</sequence>
<reference evidence="4 5" key="1">
    <citation type="journal article" date="2010" name="Stand. Genomic Sci.">
        <title>Complete genome sequence of Ilyobacter polytropus type strain (CuHbu1).</title>
        <authorList>
            <person name="Sikorski J."/>
            <person name="Chertkov O."/>
            <person name="Lapidus A."/>
            <person name="Nolan M."/>
            <person name="Lucas S."/>
            <person name="Del Rio T.G."/>
            <person name="Tice H."/>
            <person name="Cheng J.F."/>
            <person name="Tapia R."/>
            <person name="Han C."/>
            <person name="Goodwin L."/>
            <person name="Pitluck S."/>
            <person name="Liolios K."/>
            <person name="Ivanova N."/>
            <person name="Mavromatis K."/>
            <person name="Mikhailova N."/>
            <person name="Pati A."/>
            <person name="Chen A."/>
            <person name="Palaniappan K."/>
            <person name="Land M."/>
            <person name="Hauser L."/>
            <person name="Chang Y.J."/>
            <person name="Jeffries C.D."/>
            <person name="Brambilla E."/>
            <person name="Yasawong M."/>
            <person name="Rohde M."/>
            <person name="Pukall R."/>
            <person name="Spring S."/>
            <person name="Goker M."/>
            <person name="Woyke T."/>
            <person name="Bristow J."/>
            <person name="Eisen J.A."/>
            <person name="Markowitz V."/>
            <person name="Hugenholtz P."/>
            <person name="Kyrpides N.C."/>
            <person name="Klenk H.P."/>
        </authorList>
    </citation>
    <scope>NUCLEOTIDE SEQUENCE [LARGE SCALE GENOMIC DNA]</scope>
    <source>
        <strain evidence="5">ATCC 51220 / DSM 2926 / LMG 16218 / CuHBu1</strain>
    </source>
</reference>
<dbReference type="EMBL" id="CP002281">
    <property type="protein sequence ID" value="ADO83653.1"/>
    <property type="molecule type" value="Genomic_DNA"/>
</dbReference>
<dbReference type="RefSeq" id="WP_013388315.1">
    <property type="nucleotide sequence ID" value="NC_014632.1"/>
</dbReference>
<keyword evidence="1 2" id="KW-0732">Signal</keyword>
<dbReference type="Gene3D" id="3.40.190.10">
    <property type="entry name" value="Periplasmic binding protein-like II"/>
    <property type="match status" value="2"/>
</dbReference>
<dbReference type="AlphaFoldDB" id="E3HAC3"/>
<evidence type="ECO:0000259" key="3">
    <source>
        <dbReference type="SMART" id="SM00062"/>
    </source>
</evidence>
<evidence type="ECO:0000256" key="2">
    <source>
        <dbReference type="SAM" id="SignalP"/>
    </source>
</evidence>
<feature type="signal peptide" evidence="2">
    <location>
        <begin position="1"/>
        <end position="20"/>
    </location>
</feature>
<dbReference type="CDD" id="cd13629">
    <property type="entry name" value="PBP2_Dsm1740"/>
    <property type="match status" value="1"/>
</dbReference>
<accession>E3HAC3</accession>
<proteinExistence type="predicted"/>
<dbReference type="SUPFAM" id="SSF53850">
    <property type="entry name" value="Periplasmic binding protein-like II"/>
    <property type="match status" value="1"/>
</dbReference>
<dbReference type="Pfam" id="PF00497">
    <property type="entry name" value="SBP_bac_3"/>
    <property type="match status" value="1"/>
</dbReference>